<evidence type="ECO:0000313" key="3">
    <source>
        <dbReference type="Proteomes" id="UP001642464"/>
    </source>
</evidence>
<organism evidence="2 3">
    <name type="scientific">Durusdinium trenchii</name>
    <dbReference type="NCBI Taxonomy" id="1381693"/>
    <lineage>
        <taxon>Eukaryota</taxon>
        <taxon>Sar</taxon>
        <taxon>Alveolata</taxon>
        <taxon>Dinophyceae</taxon>
        <taxon>Suessiales</taxon>
        <taxon>Symbiodiniaceae</taxon>
        <taxon>Durusdinium</taxon>
    </lineage>
</organism>
<sequence length="77" mass="8554">MPWTIGRNRNDEGELLVDGRKGAPGEPPHTFHAIVLDKIDPNLYLARPENLWKPPFARAVFGGQAMKLVGRTSKNSC</sequence>
<evidence type="ECO:0000256" key="1">
    <source>
        <dbReference type="SAM" id="MobiDB-lite"/>
    </source>
</evidence>
<accession>A0ABP0K6W4</accession>
<comment type="caution">
    <text evidence="2">The sequence shown here is derived from an EMBL/GenBank/DDBJ whole genome shotgun (WGS) entry which is preliminary data.</text>
</comment>
<gene>
    <name evidence="2" type="ORF">SCF082_LOCUS15825</name>
</gene>
<proteinExistence type="predicted"/>
<dbReference type="Proteomes" id="UP001642464">
    <property type="component" value="Unassembled WGS sequence"/>
</dbReference>
<feature type="region of interest" description="Disordered" evidence="1">
    <location>
        <begin position="1"/>
        <end position="23"/>
    </location>
</feature>
<reference evidence="2 3" key="1">
    <citation type="submission" date="2024-02" db="EMBL/GenBank/DDBJ databases">
        <authorList>
            <person name="Chen Y."/>
            <person name="Shah S."/>
            <person name="Dougan E. K."/>
            <person name="Thang M."/>
            <person name="Chan C."/>
        </authorList>
    </citation>
    <scope>NUCLEOTIDE SEQUENCE [LARGE SCALE GENOMIC DNA]</scope>
</reference>
<feature type="compositionally biased region" description="Basic and acidic residues" evidence="1">
    <location>
        <begin position="8"/>
        <end position="23"/>
    </location>
</feature>
<dbReference type="EMBL" id="CAXAMM010010180">
    <property type="protein sequence ID" value="CAK9022530.1"/>
    <property type="molecule type" value="Genomic_DNA"/>
</dbReference>
<evidence type="ECO:0000313" key="2">
    <source>
        <dbReference type="EMBL" id="CAK9022530.1"/>
    </source>
</evidence>
<name>A0ABP0K6W4_9DINO</name>
<keyword evidence="3" id="KW-1185">Reference proteome</keyword>
<protein>
    <submittedName>
        <fullName evidence="2">Acyl-coenzyme A thioesterase 8</fullName>
    </submittedName>
</protein>